<dbReference type="AlphaFoldDB" id="A0A1R2CS84"/>
<comment type="caution">
    <text evidence="1">The sequence shown here is derived from an EMBL/GenBank/DDBJ whole genome shotgun (WGS) entry which is preliminary data.</text>
</comment>
<accession>A0A1R2CS84</accession>
<proteinExistence type="predicted"/>
<evidence type="ECO:0000313" key="2">
    <source>
        <dbReference type="Proteomes" id="UP000187209"/>
    </source>
</evidence>
<keyword evidence="2" id="KW-1185">Reference proteome</keyword>
<gene>
    <name evidence="1" type="ORF">SteCoe_5542</name>
</gene>
<dbReference type="Proteomes" id="UP000187209">
    <property type="component" value="Unassembled WGS sequence"/>
</dbReference>
<organism evidence="1 2">
    <name type="scientific">Stentor coeruleus</name>
    <dbReference type="NCBI Taxonomy" id="5963"/>
    <lineage>
        <taxon>Eukaryota</taxon>
        <taxon>Sar</taxon>
        <taxon>Alveolata</taxon>
        <taxon>Ciliophora</taxon>
        <taxon>Postciliodesmatophora</taxon>
        <taxon>Heterotrichea</taxon>
        <taxon>Heterotrichida</taxon>
        <taxon>Stentoridae</taxon>
        <taxon>Stentor</taxon>
    </lineage>
</organism>
<dbReference type="EMBL" id="MPUH01000073">
    <property type="protein sequence ID" value="OMJ91864.1"/>
    <property type="molecule type" value="Genomic_DNA"/>
</dbReference>
<name>A0A1R2CS84_9CILI</name>
<sequence>MKNTELSWLFLLDCLADEGKPPSYIRIVDTIVFDPLNSLRPLFWLYNTEAGQLRKHNLRDWTIPEIIDNVLHLYHSQPDSTLYVIHLNGRREILESPTPNKIISNTLQAVQLFNKKMGMDRRMFMNFYRSGSDDKCCYLDNNKEILVEITNPMHFRMRALTGIIISKLKNLGTYNFTSLKVLYLADNFSHDPWLIGFEDCVADKSQSLSKSLNLIKEQKLGGSLLRGSSFKYKENPKVLIKGTPMIRGKHIRIRSNEKMLVLSKSSYNLHDEISKTLHPSLENSMSKLPIAHSYYQTPCRGQFCKLELVKIPKFDYGVRCLVPLYLIELAQKSDYSPLVYPCLRKIPPDLRNLHGNNTAFRKLQYKKEVPVCLKCYVVYFNVKNKVRQTNK</sequence>
<reference evidence="1 2" key="1">
    <citation type="submission" date="2016-11" db="EMBL/GenBank/DDBJ databases">
        <title>The macronuclear genome of Stentor coeruleus: a giant cell with tiny introns.</title>
        <authorList>
            <person name="Slabodnick M."/>
            <person name="Ruby J.G."/>
            <person name="Reiff S.B."/>
            <person name="Swart E.C."/>
            <person name="Gosai S."/>
            <person name="Prabakaran S."/>
            <person name="Witkowska E."/>
            <person name="Larue G.E."/>
            <person name="Fisher S."/>
            <person name="Freeman R.M."/>
            <person name="Gunawardena J."/>
            <person name="Chu W."/>
            <person name="Stover N.A."/>
            <person name="Gregory B.D."/>
            <person name="Nowacki M."/>
            <person name="Derisi J."/>
            <person name="Roy S.W."/>
            <person name="Marshall W.F."/>
            <person name="Sood P."/>
        </authorList>
    </citation>
    <scope>NUCLEOTIDE SEQUENCE [LARGE SCALE GENOMIC DNA]</scope>
    <source>
        <strain evidence="1">WM001</strain>
    </source>
</reference>
<protein>
    <submittedName>
        <fullName evidence="1">Uncharacterized protein</fullName>
    </submittedName>
</protein>
<evidence type="ECO:0000313" key="1">
    <source>
        <dbReference type="EMBL" id="OMJ91864.1"/>
    </source>
</evidence>